<evidence type="ECO:0000313" key="1">
    <source>
        <dbReference type="EMBL" id="KAG8235034.1"/>
    </source>
</evidence>
<name>A0A8K0KIU1_LADFU</name>
<sequence length="80" mass="8731">MCQCFAPTTVKKKSNDSSTCASGQCRGILMDLHRLRASMLSVEGIYPVQGGPQNDCRTIEVENGKIFKVVLLQNGLINSE</sequence>
<dbReference type="EMBL" id="KZ308867">
    <property type="protein sequence ID" value="KAG8235034.1"/>
    <property type="molecule type" value="Genomic_DNA"/>
</dbReference>
<proteinExistence type="predicted"/>
<comment type="caution">
    <text evidence="1">The sequence shown here is derived from an EMBL/GenBank/DDBJ whole genome shotgun (WGS) entry which is preliminary data.</text>
</comment>
<accession>A0A8K0KIU1</accession>
<keyword evidence="2" id="KW-1185">Reference proteome</keyword>
<organism evidence="1 2">
    <name type="scientific">Ladona fulva</name>
    <name type="common">Scarce chaser dragonfly</name>
    <name type="synonym">Libellula fulva</name>
    <dbReference type="NCBI Taxonomy" id="123851"/>
    <lineage>
        <taxon>Eukaryota</taxon>
        <taxon>Metazoa</taxon>
        <taxon>Ecdysozoa</taxon>
        <taxon>Arthropoda</taxon>
        <taxon>Hexapoda</taxon>
        <taxon>Insecta</taxon>
        <taxon>Pterygota</taxon>
        <taxon>Palaeoptera</taxon>
        <taxon>Odonata</taxon>
        <taxon>Epiprocta</taxon>
        <taxon>Anisoptera</taxon>
        <taxon>Libelluloidea</taxon>
        <taxon>Libellulidae</taxon>
        <taxon>Ladona</taxon>
    </lineage>
</organism>
<reference evidence="1" key="1">
    <citation type="submission" date="2013-04" db="EMBL/GenBank/DDBJ databases">
        <authorList>
            <person name="Qu J."/>
            <person name="Murali S.C."/>
            <person name="Bandaranaike D."/>
            <person name="Bellair M."/>
            <person name="Blankenburg K."/>
            <person name="Chao H."/>
            <person name="Dinh H."/>
            <person name="Doddapaneni H."/>
            <person name="Downs B."/>
            <person name="Dugan-Rocha S."/>
            <person name="Elkadiri S."/>
            <person name="Gnanaolivu R.D."/>
            <person name="Hernandez B."/>
            <person name="Javaid M."/>
            <person name="Jayaseelan J.C."/>
            <person name="Lee S."/>
            <person name="Li M."/>
            <person name="Ming W."/>
            <person name="Munidasa M."/>
            <person name="Muniz J."/>
            <person name="Nguyen L."/>
            <person name="Ongeri F."/>
            <person name="Osuji N."/>
            <person name="Pu L.-L."/>
            <person name="Puazo M."/>
            <person name="Qu C."/>
            <person name="Quiroz J."/>
            <person name="Raj R."/>
            <person name="Weissenberger G."/>
            <person name="Xin Y."/>
            <person name="Zou X."/>
            <person name="Han Y."/>
            <person name="Richards S."/>
            <person name="Worley K."/>
            <person name="Muzny D."/>
            <person name="Gibbs R."/>
        </authorList>
    </citation>
    <scope>NUCLEOTIDE SEQUENCE</scope>
    <source>
        <strain evidence="1">Sampled in the wild</strain>
    </source>
</reference>
<gene>
    <name evidence="1" type="ORF">J437_LFUL015705</name>
</gene>
<protein>
    <submittedName>
        <fullName evidence="1">Uncharacterized protein</fullName>
    </submittedName>
</protein>
<evidence type="ECO:0000313" key="2">
    <source>
        <dbReference type="Proteomes" id="UP000792457"/>
    </source>
</evidence>
<dbReference type="AlphaFoldDB" id="A0A8K0KIU1"/>
<dbReference type="Proteomes" id="UP000792457">
    <property type="component" value="Unassembled WGS sequence"/>
</dbReference>
<reference evidence="1" key="2">
    <citation type="submission" date="2017-10" db="EMBL/GenBank/DDBJ databases">
        <title>Ladona fulva Genome sequencing and assembly.</title>
        <authorList>
            <person name="Murali S."/>
            <person name="Richards S."/>
            <person name="Bandaranaike D."/>
            <person name="Bellair M."/>
            <person name="Blankenburg K."/>
            <person name="Chao H."/>
            <person name="Dinh H."/>
            <person name="Doddapaneni H."/>
            <person name="Dugan-Rocha S."/>
            <person name="Elkadiri S."/>
            <person name="Gnanaolivu R."/>
            <person name="Hernandez B."/>
            <person name="Skinner E."/>
            <person name="Javaid M."/>
            <person name="Lee S."/>
            <person name="Li M."/>
            <person name="Ming W."/>
            <person name="Munidasa M."/>
            <person name="Muniz J."/>
            <person name="Nguyen L."/>
            <person name="Hughes D."/>
            <person name="Osuji N."/>
            <person name="Pu L.-L."/>
            <person name="Puazo M."/>
            <person name="Qu C."/>
            <person name="Quiroz J."/>
            <person name="Raj R."/>
            <person name="Weissenberger G."/>
            <person name="Xin Y."/>
            <person name="Zou X."/>
            <person name="Han Y."/>
            <person name="Worley K."/>
            <person name="Muzny D."/>
            <person name="Gibbs R."/>
        </authorList>
    </citation>
    <scope>NUCLEOTIDE SEQUENCE</scope>
    <source>
        <strain evidence="1">Sampled in the wild</strain>
    </source>
</reference>